<accession>D3BJB4</accession>
<gene>
    <name evidence="3" type="ORF">PPL_08639</name>
</gene>
<keyword evidence="2" id="KW-0732">Signal</keyword>
<dbReference type="InterPro" id="IPR053331">
    <property type="entry name" value="EGF-like_comC"/>
</dbReference>
<feature type="chain" id="PRO_5003041749" description="EGF-like domain-containing protein" evidence="2">
    <location>
        <begin position="24"/>
        <end position="363"/>
    </location>
</feature>
<dbReference type="GeneID" id="31364118"/>
<reference evidence="3 4" key="1">
    <citation type="journal article" date="2011" name="Genome Res.">
        <title>Phylogeny-wide analysis of social amoeba genomes highlights ancient origins for complex intercellular communication.</title>
        <authorList>
            <person name="Heidel A.J."/>
            <person name="Lawal H.M."/>
            <person name="Felder M."/>
            <person name="Schilde C."/>
            <person name="Helps N.R."/>
            <person name="Tunggal B."/>
            <person name="Rivero F."/>
            <person name="John U."/>
            <person name="Schleicher M."/>
            <person name="Eichinger L."/>
            <person name="Platzer M."/>
            <person name="Noegel A.A."/>
            <person name="Schaap P."/>
            <person name="Gloeckner G."/>
        </authorList>
    </citation>
    <scope>NUCLEOTIDE SEQUENCE [LARGE SCALE GENOMIC DNA]</scope>
    <source>
        <strain evidence="4">ATCC 26659 / Pp 5 / PN500</strain>
    </source>
</reference>
<dbReference type="RefSeq" id="XP_020430122.1">
    <property type="nucleotide sequence ID" value="XM_020579447.1"/>
</dbReference>
<organism evidence="3 4">
    <name type="scientific">Heterostelium pallidum (strain ATCC 26659 / Pp 5 / PN500)</name>
    <name type="common">Cellular slime mold</name>
    <name type="synonym">Polysphondylium pallidum</name>
    <dbReference type="NCBI Taxonomy" id="670386"/>
    <lineage>
        <taxon>Eukaryota</taxon>
        <taxon>Amoebozoa</taxon>
        <taxon>Evosea</taxon>
        <taxon>Eumycetozoa</taxon>
        <taxon>Dictyostelia</taxon>
        <taxon>Acytosteliales</taxon>
        <taxon>Acytosteliaceae</taxon>
        <taxon>Heterostelium</taxon>
    </lineage>
</organism>
<feature type="region of interest" description="Disordered" evidence="1">
    <location>
        <begin position="310"/>
        <end position="340"/>
    </location>
</feature>
<dbReference type="PANTHER" id="PTHR24032">
    <property type="entry name" value="EGF-LIKE DOMAIN-CONTAINING PROTEIN-RELATED-RELATED"/>
    <property type="match status" value="1"/>
</dbReference>
<dbReference type="InParanoid" id="D3BJB4"/>
<sequence length="363" mass="40135">MSQKYIILYISLVLFAWLSKAETTSDCLACFHGQCLNQICVCNQGYTGVDCSLAINITISTVIPSYDCTNQCKNGYCDTGYCQCSKGFNGDRCENSVGNIYTNTTLSQDASIGFNFTNVLITSKPYSIRESDSNNNTVTYTLLEGSLFQRNNNQYLYRIGGASLQINYVDSKNGTYTLGNQNIPVEYGNVIAEITVSNWTFQSSLNYLQVEFYTEWDKIASAPCGLIDTTVVSDIPTELPPYLYLSNIFGSLFTQYINFIILDVRVAYADIESYQANSSSIYQRINLPYFDDSVSHVVLYKAYNSLSNNSCESNTTSTTGFPTSTSTTSDTSTTGTSDSSNLKSKSIVMISIFVLLTLIATQL</sequence>
<dbReference type="Gene3D" id="2.10.25.10">
    <property type="entry name" value="Laminin"/>
    <property type="match status" value="2"/>
</dbReference>
<evidence type="ECO:0000256" key="1">
    <source>
        <dbReference type="SAM" id="MobiDB-lite"/>
    </source>
</evidence>
<dbReference type="AlphaFoldDB" id="D3BJB4"/>
<dbReference type="Proteomes" id="UP000001396">
    <property type="component" value="Unassembled WGS sequence"/>
</dbReference>
<evidence type="ECO:0000256" key="2">
    <source>
        <dbReference type="SAM" id="SignalP"/>
    </source>
</evidence>
<evidence type="ECO:0000313" key="3">
    <source>
        <dbReference type="EMBL" id="EFA77994.1"/>
    </source>
</evidence>
<feature type="signal peptide" evidence="2">
    <location>
        <begin position="1"/>
        <end position="23"/>
    </location>
</feature>
<proteinExistence type="predicted"/>
<comment type="caution">
    <text evidence="3">The sequence shown here is derived from an EMBL/GenBank/DDBJ whole genome shotgun (WGS) entry which is preliminary data.</text>
</comment>
<protein>
    <recommendedName>
        <fullName evidence="5">EGF-like domain-containing protein</fullName>
    </recommendedName>
</protein>
<dbReference type="PANTHER" id="PTHR24032:SF16">
    <property type="entry name" value="EGF-LIKE DOMAIN-CONTAINING PROTEIN"/>
    <property type="match status" value="1"/>
</dbReference>
<evidence type="ECO:0000313" key="4">
    <source>
        <dbReference type="Proteomes" id="UP000001396"/>
    </source>
</evidence>
<keyword evidence="4" id="KW-1185">Reference proteome</keyword>
<dbReference type="EMBL" id="ADBJ01000038">
    <property type="protein sequence ID" value="EFA77994.1"/>
    <property type="molecule type" value="Genomic_DNA"/>
</dbReference>
<name>D3BJB4_HETP5</name>
<dbReference type="STRING" id="670386.D3BJB4"/>
<evidence type="ECO:0008006" key="5">
    <source>
        <dbReference type="Google" id="ProtNLM"/>
    </source>
</evidence>